<proteinExistence type="predicted"/>
<sequence length="102" mass="11553">MMTVWFVSRHVGAVEWMKAVGRKVDFFVPHLDIDEVQEGDVVIGTLPIYLAAEVCGKGAEFYFLQLPQKMHLRGSEYTAEEMVRMGACLRRFSVSVVKEDGL</sequence>
<accession>D0W094</accession>
<reference evidence="1 2" key="1">
    <citation type="submission" date="2009-10" db="EMBL/GenBank/DDBJ databases">
        <authorList>
            <person name="Weinstock G."/>
            <person name="Sodergren E."/>
            <person name="Clifton S."/>
            <person name="Fulton L."/>
            <person name="Fulton B."/>
            <person name="Courtney L."/>
            <person name="Fronick C."/>
            <person name="Harrison M."/>
            <person name="Strong C."/>
            <person name="Farmer C."/>
            <person name="Delahaunty K."/>
            <person name="Markovic C."/>
            <person name="Hall O."/>
            <person name="Minx P."/>
            <person name="Tomlinson C."/>
            <person name="Mitreva M."/>
            <person name="Nelson J."/>
            <person name="Hou S."/>
            <person name="Wollam A."/>
            <person name="Pepin K.H."/>
            <person name="Johnson M."/>
            <person name="Bhonagiri V."/>
            <person name="Nash W.E."/>
            <person name="Warren W."/>
            <person name="Chinwalla A."/>
            <person name="Mardis E.R."/>
            <person name="Wilson R.K."/>
        </authorList>
    </citation>
    <scope>NUCLEOTIDE SEQUENCE [LARGE SCALE GENOMIC DNA]</scope>
    <source>
        <strain evidence="1 2">ATCC 14685</strain>
    </source>
</reference>
<comment type="caution">
    <text evidence="1">The sequence shown here is derived from an EMBL/GenBank/DDBJ whole genome shotgun (WGS) entry which is preliminary data.</text>
</comment>
<dbReference type="EMBL" id="ACDY02000001">
    <property type="protein sequence ID" value="EEZ72627.1"/>
    <property type="molecule type" value="Genomic_DNA"/>
</dbReference>
<name>D0W094_NEICI</name>
<dbReference type="Pfam" id="PF09652">
    <property type="entry name" value="Cas_VVA1548"/>
    <property type="match status" value="1"/>
</dbReference>
<dbReference type="RefSeq" id="WP_003674543.1">
    <property type="nucleotide sequence ID" value="NZ_ACDY02000001.1"/>
</dbReference>
<dbReference type="STRING" id="546262.NEICINOT_03060"/>
<evidence type="ECO:0000313" key="1">
    <source>
        <dbReference type="EMBL" id="EEZ72627.1"/>
    </source>
</evidence>
<organism evidence="1 2">
    <name type="scientific">Neisseria cinerea ATCC 14685</name>
    <dbReference type="NCBI Taxonomy" id="546262"/>
    <lineage>
        <taxon>Bacteria</taxon>
        <taxon>Pseudomonadati</taxon>
        <taxon>Pseudomonadota</taxon>
        <taxon>Betaproteobacteria</taxon>
        <taxon>Neisseriales</taxon>
        <taxon>Neisseriaceae</taxon>
        <taxon>Neisseria</taxon>
    </lineage>
</organism>
<gene>
    <name evidence="1" type="ORF">NEICINOT_03060</name>
</gene>
<dbReference type="Proteomes" id="UP000003294">
    <property type="component" value="Unassembled WGS sequence"/>
</dbReference>
<dbReference type="NCBIfam" id="TIGR02620">
    <property type="entry name" value="cas_VVA1548"/>
    <property type="match status" value="1"/>
</dbReference>
<dbReference type="AlphaFoldDB" id="D0W094"/>
<protein>
    <submittedName>
        <fullName evidence="1">CRISPR-associated protein, VVA1548 family</fullName>
    </submittedName>
</protein>
<dbReference type="InterPro" id="IPR013443">
    <property type="entry name" value="CRISPR-assoc_prot_Csx16"/>
</dbReference>
<evidence type="ECO:0000313" key="2">
    <source>
        <dbReference type="Proteomes" id="UP000003294"/>
    </source>
</evidence>
<dbReference type="eggNOG" id="ENOG5032ZF3">
    <property type="taxonomic scope" value="Bacteria"/>
</dbReference>